<dbReference type="CDD" id="cd00195">
    <property type="entry name" value="UBCc_UEV"/>
    <property type="match status" value="1"/>
</dbReference>
<dbReference type="AlphaFoldDB" id="A0A517Y5G8"/>
<protein>
    <submittedName>
        <fullName evidence="3">Ubiquitin-conjugating enzyme</fullName>
    </submittedName>
</protein>
<dbReference type="KEGG" id="aagg:ETAA8_05590"/>
<feature type="domain" description="UBC core" evidence="2">
    <location>
        <begin position="64"/>
        <end position="146"/>
    </location>
</feature>
<dbReference type="Gene3D" id="3.10.110.10">
    <property type="entry name" value="Ubiquitin Conjugating Enzyme"/>
    <property type="match status" value="1"/>
</dbReference>
<dbReference type="OrthoDB" id="5428193at2"/>
<feature type="region of interest" description="Disordered" evidence="1">
    <location>
        <begin position="196"/>
        <end position="224"/>
    </location>
</feature>
<evidence type="ECO:0000313" key="4">
    <source>
        <dbReference type="Proteomes" id="UP000315017"/>
    </source>
</evidence>
<dbReference type="SUPFAM" id="SSF54495">
    <property type="entry name" value="UBC-like"/>
    <property type="match status" value="1"/>
</dbReference>
<gene>
    <name evidence="3" type="ORF">ETAA8_05590</name>
</gene>
<keyword evidence="4" id="KW-1185">Reference proteome</keyword>
<dbReference type="Pfam" id="PF00179">
    <property type="entry name" value="UQ_con"/>
    <property type="match status" value="1"/>
</dbReference>
<evidence type="ECO:0000256" key="1">
    <source>
        <dbReference type="SAM" id="MobiDB-lite"/>
    </source>
</evidence>
<dbReference type="EMBL" id="CP036274">
    <property type="protein sequence ID" value="QDU25491.1"/>
    <property type="molecule type" value="Genomic_DNA"/>
</dbReference>
<dbReference type="RefSeq" id="WP_145084507.1">
    <property type="nucleotide sequence ID" value="NZ_CP036274.1"/>
</dbReference>
<evidence type="ECO:0000259" key="2">
    <source>
        <dbReference type="Pfam" id="PF00179"/>
    </source>
</evidence>
<dbReference type="InterPro" id="IPR016135">
    <property type="entry name" value="UBQ-conjugating_enzyme/RWD"/>
</dbReference>
<organism evidence="3 4">
    <name type="scientific">Anatilimnocola aggregata</name>
    <dbReference type="NCBI Taxonomy" id="2528021"/>
    <lineage>
        <taxon>Bacteria</taxon>
        <taxon>Pseudomonadati</taxon>
        <taxon>Planctomycetota</taxon>
        <taxon>Planctomycetia</taxon>
        <taxon>Pirellulales</taxon>
        <taxon>Pirellulaceae</taxon>
        <taxon>Anatilimnocola</taxon>
    </lineage>
</organism>
<dbReference type="InterPro" id="IPR000608">
    <property type="entry name" value="UBC"/>
</dbReference>
<reference evidence="3 4" key="1">
    <citation type="submission" date="2019-02" db="EMBL/GenBank/DDBJ databases">
        <title>Deep-cultivation of Planctomycetes and their phenomic and genomic characterization uncovers novel biology.</title>
        <authorList>
            <person name="Wiegand S."/>
            <person name="Jogler M."/>
            <person name="Boedeker C."/>
            <person name="Pinto D."/>
            <person name="Vollmers J."/>
            <person name="Rivas-Marin E."/>
            <person name="Kohn T."/>
            <person name="Peeters S.H."/>
            <person name="Heuer A."/>
            <person name="Rast P."/>
            <person name="Oberbeckmann S."/>
            <person name="Bunk B."/>
            <person name="Jeske O."/>
            <person name="Meyerdierks A."/>
            <person name="Storesund J.E."/>
            <person name="Kallscheuer N."/>
            <person name="Luecker S."/>
            <person name="Lage O.M."/>
            <person name="Pohl T."/>
            <person name="Merkel B.J."/>
            <person name="Hornburger P."/>
            <person name="Mueller R.-W."/>
            <person name="Bruemmer F."/>
            <person name="Labrenz M."/>
            <person name="Spormann A.M."/>
            <person name="Op den Camp H."/>
            <person name="Overmann J."/>
            <person name="Amann R."/>
            <person name="Jetten M.S.M."/>
            <person name="Mascher T."/>
            <person name="Medema M.H."/>
            <person name="Devos D.P."/>
            <person name="Kaster A.-K."/>
            <person name="Ovreas L."/>
            <person name="Rohde M."/>
            <person name="Galperin M.Y."/>
            <person name="Jogler C."/>
        </authorList>
    </citation>
    <scope>NUCLEOTIDE SEQUENCE [LARGE SCALE GENOMIC DNA]</scope>
    <source>
        <strain evidence="3 4">ETA_A8</strain>
    </source>
</reference>
<dbReference type="Proteomes" id="UP000315017">
    <property type="component" value="Chromosome"/>
</dbReference>
<proteinExistence type="predicted"/>
<sequence length="224" mass="25061">MDPKQRTERLLADHALLQKLSAGSSILKVESFGEPADRYVFTFRGKGLARDVTQTGEISIVELHQVEVRLPYAYPTSPPDIRWLTPILHPNISFSGFVNLNEMGLPWMPDVGLDVICERLWDMARSAYLNLDRATNYSAKNWYEDECKHQLPVDSRPLRSAGSVSTSNIVSYSHRAGEGVRWTSPAATGEVLFIDENTPVPNSPGRKQRGAKGKDDDVFYIGPE</sequence>
<name>A0A517Y5G8_9BACT</name>
<accession>A0A517Y5G8</accession>
<evidence type="ECO:0000313" key="3">
    <source>
        <dbReference type="EMBL" id="QDU25491.1"/>
    </source>
</evidence>